<comment type="caution">
    <text evidence="2">The sequence shown here is derived from an EMBL/GenBank/DDBJ whole genome shotgun (WGS) entry which is preliminary data.</text>
</comment>
<evidence type="ECO:0000313" key="3">
    <source>
        <dbReference type="Proteomes" id="UP001501612"/>
    </source>
</evidence>
<dbReference type="InterPro" id="IPR013113">
    <property type="entry name" value="SIP_FAD-bd"/>
</dbReference>
<keyword evidence="3" id="KW-1185">Reference proteome</keyword>
<dbReference type="EMBL" id="BAAAMY010000001">
    <property type="protein sequence ID" value="GAA1908187.1"/>
    <property type="molecule type" value="Genomic_DNA"/>
</dbReference>
<dbReference type="InterPro" id="IPR007037">
    <property type="entry name" value="SIP_rossman_dom"/>
</dbReference>
<dbReference type="Pfam" id="PF04954">
    <property type="entry name" value="SIP"/>
    <property type="match status" value="1"/>
</dbReference>
<dbReference type="InterPro" id="IPR017938">
    <property type="entry name" value="Riboflavin_synthase-like_b-brl"/>
</dbReference>
<dbReference type="InterPro" id="IPR039374">
    <property type="entry name" value="SIP_fam"/>
</dbReference>
<accession>A0ABN2P248</accession>
<dbReference type="Proteomes" id="UP001501612">
    <property type="component" value="Unassembled WGS sequence"/>
</dbReference>
<dbReference type="Gene3D" id="3.40.50.80">
    <property type="entry name" value="Nucleotide-binding domain of ferredoxin-NADP reductase (FNR) module"/>
    <property type="match status" value="1"/>
</dbReference>
<dbReference type="RefSeq" id="WP_344003617.1">
    <property type="nucleotide sequence ID" value="NZ_BAAAMY010000001.1"/>
</dbReference>
<feature type="domain" description="FAD-binding FR-type" evidence="1">
    <location>
        <begin position="12"/>
        <end position="151"/>
    </location>
</feature>
<dbReference type="Gene3D" id="2.40.30.10">
    <property type="entry name" value="Translation factors"/>
    <property type="match status" value="1"/>
</dbReference>
<dbReference type="Pfam" id="PF08021">
    <property type="entry name" value="FAD_binding_9"/>
    <property type="match status" value="1"/>
</dbReference>
<sequence>MSAETVEAEPRSVVDEIVVRRVERVAPSFVRLWFGGDCLADFGTDGPMLDQRVKLIFPAADGTLPPLDPARDWYADWLALPEERRGSMRTYTPRDVVGSGVGTQVVIDIVVHEHGPTGPGNAWALTAQPGDGVVLIGPRRGTGWGGIEFRPGDAERVLVVGDETAVPAAYGILRDLPADARGCVLLEVPTAGDVLDDLRGPEGVDVEWLPRDGADRGAKLWTATLRRLGEDDWRQAPPVVADDEVEDLVWETPASAHTPDAGPYSGLYAWIAGEAKVVTGLRRHLVKDLGVDRGQVAFMGYWREGVAMRG</sequence>
<proteinExistence type="predicted"/>
<name>A0ABN2P248_9ACTN</name>
<dbReference type="PANTHER" id="PTHR30157">
    <property type="entry name" value="FERRIC REDUCTASE, NADPH-DEPENDENT"/>
    <property type="match status" value="1"/>
</dbReference>
<evidence type="ECO:0000259" key="1">
    <source>
        <dbReference type="PROSITE" id="PS51384"/>
    </source>
</evidence>
<dbReference type="CDD" id="cd06193">
    <property type="entry name" value="siderophore_interacting"/>
    <property type="match status" value="1"/>
</dbReference>
<gene>
    <name evidence="2" type="ORF">GCM10009737_06460</name>
</gene>
<protein>
    <submittedName>
        <fullName evidence="2">Siderophore-interacting protein</fullName>
    </submittedName>
</protein>
<dbReference type="InterPro" id="IPR039261">
    <property type="entry name" value="FNR_nucleotide-bd"/>
</dbReference>
<reference evidence="2 3" key="1">
    <citation type="journal article" date="2019" name="Int. J. Syst. Evol. Microbiol.">
        <title>The Global Catalogue of Microorganisms (GCM) 10K type strain sequencing project: providing services to taxonomists for standard genome sequencing and annotation.</title>
        <authorList>
            <consortium name="The Broad Institute Genomics Platform"/>
            <consortium name="The Broad Institute Genome Sequencing Center for Infectious Disease"/>
            <person name="Wu L."/>
            <person name="Ma J."/>
        </authorList>
    </citation>
    <scope>NUCLEOTIDE SEQUENCE [LARGE SCALE GENOMIC DNA]</scope>
    <source>
        <strain evidence="2 3">JCM 14046</strain>
    </source>
</reference>
<dbReference type="SUPFAM" id="SSF63380">
    <property type="entry name" value="Riboflavin synthase domain-like"/>
    <property type="match status" value="1"/>
</dbReference>
<evidence type="ECO:0000313" key="2">
    <source>
        <dbReference type="EMBL" id="GAA1908187.1"/>
    </source>
</evidence>
<organism evidence="2 3">
    <name type="scientific">Nocardioides lentus</name>
    <dbReference type="NCBI Taxonomy" id="338077"/>
    <lineage>
        <taxon>Bacteria</taxon>
        <taxon>Bacillati</taxon>
        <taxon>Actinomycetota</taxon>
        <taxon>Actinomycetes</taxon>
        <taxon>Propionibacteriales</taxon>
        <taxon>Nocardioidaceae</taxon>
        <taxon>Nocardioides</taxon>
    </lineage>
</organism>
<dbReference type="InterPro" id="IPR017927">
    <property type="entry name" value="FAD-bd_FR_type"/>
</dbReference>
<dbReference type="PANTHER" id="PTHR30157:SF0">
    <property type="entry name" value="NADPH-DEPENDENT FERRIC-CHELATE REDUCTASE"/>
    <property type="match status" value="1"/>
</dbReference>
<dbReference type="PROSITE" id="PS51384">
    <property type="entry name" value="FAD_FR"/>
    <property type="match status" value="1"/>
</dbReference>